<dbReference type="GO" id="GO:0071947">
    <property type="term" value="P:protein deubiquitination involved in ubiquitin-dependent protein catabolic process"/>
    <property type="evidence" value="ECO:0007669"/>
    <property type="project" value="TreeGrafter"/>
</dbReference>
<evidence type="ECO:0000256" key="9">
    <source>
        <dbReference type="ARBA" id="ARBA00022807"/>
    </source>
</evidence>
<evidence type="ECO:0000256" key="3">
    <source>
        <dbReference type="ARBA" id="ARBA00012759"/>
    </source>
</evidence>
<dbReference type="GO" id="GO:0070530">
    <property type="term" value="F:K63-linked polyubiquitin modification-dependent protein binding"/>
    <property type="evidence" value="ECO:0007669"/>
    <property type="project" value="TreeGrafter"/>
</dbReference>
<evidence type="ECO:0000256" key="8">
    <source>
        <dbReference type="ARBA" id="ARBA00022801"/>
    </source>
</evidence>
<evidence type="ECO:0000256" key="2">
    <source>
        <dbReference type="ARBA" id="ARBA00005865"/>
    </source>
</evidence>
<keyword evidence="6" id="KW-0863">Zinc-finger</keyword>
<dbReference type="GO" id="GO:0004843">
    <property type="term" value="F:cysteine-type deubiquitinase activity"/>
    <property type="evidence" value="ECO:0007669"/>
    <property type="project" value="UniProtKB-EC"/>
</dbReference>
<dbReference type="Proteomes" id="UP000218231">
    <property type="component" value="Unassembled WGS sequence"/>
</dbReference>
<accession>A0A2A2JFC2</accession>
<sequence length="725" mass="81327">MTNNLTKQQQEAVDTLCRDTKMSSAEAVQILMHCDWDPKTALKKHQIEKIENGEKHHERNPSTSGELTSRKIPNHGYTFCLPDFDKIAPPDFRAFLEKELIEMSTQRRLEASKHLNWWTPFGQKLYALSTAGDGNCLLHAASLGMWGLHDRQLTLREALHEILVRGSRKGALWRRWKWAEHKCIQASELSLHLSDEEWNQEWQALVGLSSPVPRKCEDTASNATDQIYESLEAFHVFVLAHVLKRPIVVISDTVLRNAKGEELSPVAFGGIYLPLECPIEHCHRSPLCLCYDSAHFSPLVPMKNELARQQLSPIITVDRTLLPVHFAVDPGADFTWWRDEEDEKIAQKLELSDADKLTLISQYMDLVRLDVRRGSIKRTRDVRTPANDKSKSLTIACSGIVNGKEQEKNRLQIEIRQIRDKLKRTLRIASDDKKDKKSIDARLCADEMSKDKCVVAAKLVCSSHEYMEDMWKEYIKKSRERFFGHSQEPKTNGQKRDEADNKRMSRSFSASSIPIICINDDCKQPALQSNNFLCAECFEQQKELMTSFNCGEQTTPLRQFPYAQSTTKSHTMPSISSHSATNGTVMCTPKPSSFLPDRVQALPSVAPSATETSVDSVHTSANGSPAKMPRMDDFQGDGHSDEMNGCGTGSGSTTCNGSHTEGSPRKKPVLDVTLNGQSISTSVCAMEDEFGVTYYSMGDSPTEPTVIHRPTTSDTNGINGLHSST</sequence>
<keyword evidence="9" id="KW-0788">Thiol protease</keyword>
<protein>
    <recommendedName>
        <fullName evidence="3">ubiquitinyl hydrolase 1</fullName>
        <ecNumber evidence="3">3.4.19.12</ecNumber>
    </recommendedName>
</protein>
<feature type="compositionally biased region" description="Polar residues" evidence="12">
    <location>
        <begin position="710"/>
        <end position="725"/>
    </location>
</feature>
<evidence type="ECO:0000256" key="4">
    <source>
        <dbReference type="ARBA" id="ARBA00022670"/>
    </source>
</evidence>
<keyword evidence="10" id="KW-0862">Zinc</keyword>
<feature type="region of interest" description="Disordered" evidence="12">
    <location>
        <begin position="50"/>
        <end position="69"/>
    </location>
</feature>
<keyword evidence="15" id="KW-1185">Reference proteome</keyword>
<dbReference type="GO" id="GO:0008270">
    <property type="term" value="F:zinc ion binding"/>
    <property type="evidence" value="ECO:0007669"/>
    <property type="project" value="UniProtKB-KW"/>
</dbReference>
<feature type="compositionally biased region" description="Polar residues" evidence="12">
    <location>
        <begin position="607"/>
        <end position="623"/>
    </location>
</feature>
<keyword evidence="5" id="KW-0479">Metal-binding</keyword>
<dbReference type="GO" id="GO:0005737">
    <property type="term" value="C:cytoplasm"/>
    <property type="evidence" value="ECO:0007669"/>
    <property type="project" value="TreeGrafter"/>
</dbReference>
<dbReference type="OrthoDB" id="10064699at2759"/>
<evidence type="ECO:0000256" key="5">
    <source>
        <dbReference type="ARBA" id="ARBA00022723"/>
    </source>
</evidence>
<evidence type="ECO:0000256" key="6">
    <source>
        <dbReference type="ARBA" id="ARBA00022771"/>
    </source>
</evidence>
<organism evidence="14 15">
    <name type="scientific">Diploscapter pachys</name>
    <dbReference type="NCBI Taxonomy" id="2018661"/>
    <lineage>
        <taxon>Eukaryota</taxon>
        <taxon>Metazoa</taxon>
        <taxon>Ecdysozoa</taxon>
        <taxon>Nematoda</taxon>
        <taxon>Chromadorea</taxon>
        <taxon>Rhabditida</taxon>
        <taxon>Rhabditina</taxon>
        <taxon>Rhabditomorpha</taxon>
        <taxon>Rhabditoidea</taxon>
        <taxon>Rhabditidae</taxon>
        <taxon>Diploscapter</taxon>
    </lineage>
</organism>
<keyword evidence="11" id="KW-0175">Coiled coil</keyword>
<comment type="catalytic activity">
    <reaction evidence="1">
        <text>Thiol-dependent hydrolysis of ester, thioester, amide, peptide and isopeptide bonds formed by the C-terminal Gly of ubiquitin (a 76-residue protein attached to proteins as an intracellular targeting signal).</text>
        <dbReference type="EC" id="3.4.19.12"/>
    </reaction>
</comment>
<comment type="caution">
    <text evidence="14">The sequence shown here is derived from an EMBL/GenBank/DDBJ whole genome shotgun (WGS) entry which is preliminary data.</text>
</comment>
<dbReference type="GO" id="GO:0005634">
    <property type="term" value="C:nucleus"/>
    <property type="evidence" value="ECO:0007669"/>
    <property type="project" value="TreeGrafter"/>
</dbReference>
<dbReference type="GO" id="GO:0071108">
    <property type="term" value="P:protein K48-linked deubiquitination"/>
    <property type="evidence" value="ECO:0007669"/>
    <property type="project" value="TreeGrafter"/>
</dbReference>
<proteinExistence type="inferred from homology"/>
<dbReference type="InterPro" id="IPR051346">
    <property type="entry name" value="OTU_Deubiquitinase"/>
</dbReference>
<dbReference type="PANTHER" id="PTHR13367:SF27">
    <property type="entry name" value="OTU DOMAIN-CONTAINING PROTEIN"/>
    <property type="match status" value="1"/>
</dbReference>
<evidence type="ECO:0000256" key="11">
    <source>
        <dbReference type="SAM" id="Coils"/>
    </source>
</evidence>
<evidence type="ECO:0000256" key="1">
    <source>
        <dbReference type="ARBA" id="ARBA00000707"/>
    </source>
</evidence>
<dbReference type="PROSITE" id="PS50802">
    <property type="entry name" value="OTU"/>
    <property type="match status" value="1"/>
</dbReference>
<dbReference type="EMBL" id="LIAE01010479">
    <property type="protein sequence ID" value="PAV60212.1"/>
    <property type="molecule type" value="Genomic_DNA"/>
</dbReference>
<comment type="similarity">
    <text evidence="2">Belongs to the peptidase C64 family.</text>
</comment>
<gene>
    <name evidence="14" type="ORF">WR25_21463</name>
</gene>
<evidence type="ECO:0000256" key="10">
    <source>
        <dbReference type="ARBA" id="ARBA00022833"/>
    </source>
</evidence>
<dbReference type="STRING" id="2018661.A0A2A2JFC2"/>
<dbReference type="InterPro" id="IPR003323">
    <property type="entry name" value="OTU_dom"/>
</dbReference>
<feature type="region of interest" description="Disordered" evidence="12">
    <location>
        <begin position="701"/>
        <end position="725"/>
    </location>
</feature>
<feature type="coiled-coil region" evidence="11">
    <location>
        <begin position="401"/>
        <end position="428"/>
    </location>
</feature>
<dbReference type="GO" id="GO:0070536">
    <property type="term" value="P:protein K63-linked deubiquitination"/>
    <property type="evidence" value="ECO:0007669"/>
    <property type="project" value="TreeGrafter"/>
</dbReference>
<feature type="region of interest" description="Disordered" evidence="12">
    <location>
        <begin position="604"/>
        <end position="669"/>
    </location>
</feature>
<dbReference type="EC" id="3.4.19.12" evidence="3"/>
<keyword evidence="4" id="KW-0645">Protease</keyword>
<feature type="region of interest" description="Disordered" evidence="12">
    <location>
        <begin position="482"/>
        <end position="505"/>
    </location>
</feature>
<feature type="compositionally biased region" description="Basic and acidic residues" evidence="12">
    <location>
        <begin position="494"/>
        <end position="503"/>
    </location>
</feature>
<evidence type="ECO:0000256" key="12">
    <source>
        <dbReference type="SAM" id="MobiDB-lite"/>
    </source>
</evidence>
<evidence type="ECO:0000313" key="15">
    <source>
        <dbReference type="Proteomes" id="UP000218231"/>
    </source>
</evidence>
<dbReference type="GO" id="GO:0035871">
    <property type="term" value="P:protein K11-linked deubiquitination"/>
    <property type="evidence" value="ECO:0007669"/>
    <property type="project" value="TreeGrafter"/>
</dbReference>
<dbReference type="AlphaFoldDB" id="A0A2A2JFC2"/>
<reference evidence="14 15" key="1">
    <citation type="journal article" date="2017" name="Curr. Biol.">
        <title>Genome architecture and evolution of a unichromosomal asexual nematode.</title>
        <authorList>
            <person name="Fradin H."/>
            <person name="Zegar C."/>
            <person name="Gutwein M."/>
            <person name="Lucas J."/>
            <person name="Kovtun M."/>
            <person name="Corcoran D."/>
            <person name="Baugh L.R."/>
            <person name="Kiontke K."/>
            <person name="Gunsalus K."/>
            <person name="Fitch D.H."/>
            <person name="Piano F."/>
        </authorList>
    </citation>
    <scope>NUCLEOTIDE SEQUENCE [LARGE SCALE GENOMIC DNA]</scope>
    <source>
        <strain evidence="14">PF1309</strain>
    </source>
</reference>
<feature type="compositionally biased region" description="Basic and acidic residues" evidence="12">
    <location>
        <begin position="629"/>
        <end position="642"/>
    </location>
</feature>
<evidence type="ECO:0000313" key="14">
    <source>
        <dbReference type="EMBL" id="PAV60212.1"/>
    </source>
</evidence>
<evidence type="ECO:0000256" key="7">
    <source>
        <dbReference type="ARBA" id="ARBA00022786"/>
    </source>
</evidence>
<evidence type="ECO:0000259" key="13">
    <source>
        <dbReference type="PROSITE" id="PS50802"/>
    </source>
</evidence>
<feature type="compositionally biased region" description="Basic and acidic residues" evidence="12">
    <location>
        <begin position="50"/>
        <end position="60"/>
    </location>
</feature>
<dbReference type="PANTHER" id="PTHR13367">
    <property type="entry name" value="UBIQUITIN THIOESTERASE"/>
    <property type="match status" value="1"/>
</dbReference>
<dbReference type="CDD" id="cd22768">
    <property type="entry name" value="OTU_OTUD7"/>
    <property type="match status" value="1"/>
</dbReference>
<keyword evidence="7" id="KW-0833">Ubl conjugation pathway</keyword>
<feature type="domain" description="OTU" evidence="13">
    <location>
        <begin position="125"/>
        <end position="302"/>
    </location>
</feature>
<keyword evidence="8" id="KW-0378">Hydrolase</keyword>
<name>A0A2A2JFC2_9BILA</name>
<dbReference type="Pfam" id="PF02338">
    <property type="entry name" value="OTU"/>
    <property type="match status" value="1"/>
</dbReference>